<dbReference type="CDD" id="cd02440">
    <property type="entry name" value="AdoMet_MTases"/>
    <property type="match status" value="1"/>
</dbReference>
<dbReference type="PROSITE" id="PS01153">
    <property type="entry name" value="NOL1_NOP2_SUN"/>
    <property type="match status" value="1"/>
</dbReference>
<evidence type="ECO:0000256" key="4">
    <source>
        <dbReference type="ARBA" id="ARBA00022691"/>
    </source>
</evidence>
<dbReference type="GO" id="GO:0008173">
    <property type="term" value="F:RNA methyltransferase activity"/>
    <property type="evidence" value="ECO:0007669"/>
    <property type="project" value="InterPro"/>
</dbReference>
<keyword evidence="4 6" id="KW-0949">S-adenosyl-L-methionine</keyword>
<keyword evidence="2 6" id="KW-0489">Methyltransferase</keyword>
<evidence type="ECO:0000256" key="7">
    <source>
        <dbReference type="SAM" id="MobiDB-lite"/>
    </source>
</evidence>
<evidence type="ECO:0000313" key="11">
    <source>
        <dbReference type="WBParaSite" id="maker-uti_cns_0015044-snap-gene-0.3-mRNA-1"/>
    </source>
</evidence>
<evidence type="ECO:0000256" key="3">
    <source>
        <dbReference type="ARBA" id="ARBA00022679"/>
    </source>
</evidence>
<dbReference type="PROSITE" id="PS50097">
    <property type="entry name" value="BTB"/>
    <property type="match status" value="1"/>
</dbReference>
<dbReference type="GO" id="GO:0001510">
    <property type="term" value="P:RNA methylation"/>
    <property type="evidence" value="ECO:0007669"/>
    <property type="project" value="InterPro"/>
</dbReference>
<dbReference type="CDD" id="cd21150">
    <property type="entry name" value="PUA_NSun6-like"/>
    <property type="match status" value="1"/>
</dbReference>
<evidence type="ECO:0000256" key="2">
    <source>
        <dbReference type="ARBA" id="ARBA00022603"/>
    </source>
</evidence>
<dbReference type="PROSITE" id="PS50890">
    <property type="entry name" value="PUA"/>
    <property type="match status" value="1"/>
</dbReference>
<evidence type="ECO:0000256" key="1">
    <source>
        <dbReference type="ARBA" id="ARBA00007494"/>
    </source>
</evidence>
<sequence>LALSVVEVLAERTGVVAAIVPVRLLFRLTSKVVAMVSAEAGLVLGPEPVEAQLVRHSQIDGLKALLTQSSPGAARTSGTAGSRTDIMTPKLEDMDYVRFTSTYPRLYVDPLCGVAVLRGSDIFAGGVIGIEPGASKDCPVSVYACLEKFNAGFTKAYTGATRFLGNGLLVMERKQLLGDIHANSGVAVRMTQPLVVCPSFQSCLFQSGNLVAQNLPSLVCARVLDAQPGQTVLDMCCAPGGKCLHLADLMQLQGTLIAIDKSAKRLNTVAEQAVKLVIDTENFLRIHCFDACRLCDDNGTDAGEPDSKPPYRPKQFDRVLLDAPCSALGQRPRLLTSSDSSSQLSKTASQLSSYAQIQNRLFREAIKLVKPGGFLVYSTCTTRPEENERQVSLALQMNWPNLKLVEQTPNLRPFGINQPDGSVGLVQKFDPEVPYDASDVTNACNYDTIGFFPETELPFEAAKPVADPLTADGRCPTCGRLLSTWTEARRDQHLARCAKKSNNESSNRRQSKRLIDSSDNRQRPEPSLKSLLRRAADEDLQTALALSRSAEAARKVAAKEAEETRRAVASVPSVFRITPEARRERLLAAVAEILRPASDAPAQIASGTVRSDLWRLTSIEMQPRLRYLVPDLLELLPGVVCMAAEDDSLKTESVAAVPVDTVESVDKPTPSTEESPVKLANQSQTVAVTATSETAPTIDKALSDFQSMVGNELCADLHFLIESSDGCIIPAHRFVFAARCPLSCLQRLDRSTDAEGRIPLTGISKDDLISSLKFLYSGGEEPLSDAAKQLLSSWRSDSPIVDATIISKKRRSESINDDEDADVALSNSEKRRKLENSLIMEETYGWLPIEPTIKSDANNSSCCDLFAASDDDEDYENQQQNSDGIDDCVAEEQVDCGSSFNNLSAISVPACDHLCEASFFDQPPTPAPPVSDPLIPASLTPEQKKSDSLTFTSAPLATDPSTPPLTTAPLTTDPVSPNPPTPVPLTPSELKNSTKVKSVSSPTVQFRRISSQPLPTTPRILPVSYATQRIDNNQETQPQQQQQKQQRFRFKTIRGGGGGGGGAGASRATVANNVRLHRLRRCATTKRQAHLNWPSRCENTASVHCPGRKRFCC</sequence>
<feature type="binding site" evidence="6">
    <location>
        <position position="290"/>
    </location>
    <ligand>
        <name>S-adenosyl-L-methionine</name>
        <dbReference type="ChEBI" id="CHEBI:59789"/>
    </ligand>
</feature>
<dbReference type="Pfam" id="PF01189">
    <property type="entry name" value="Methyltr_RsmB-F"/>
    <property type="match status" value="1"/>
</dbReference>
<feature type="binding site" evidence="6">
    <location>
        <position position="260"/>
    </location>
    <ligand>
        <name>S-adenosyl-L-methionine</name>
        <dbReference type="ChEBI" id="CHEBI:59789"/>
    </ligand>
</feature>
<dbReference type="SUPFAM" id="SSF53335">
    <property type="entry name" value="S-adenosyl-L-methionine-dependent methyltransferases"/>
    <property type="match status" value="1"/>
</dbReference>
<evidence type="ECO:0000256" key="6">
    <source>
        <dbReference type="PROSITE-ProRule" id="PRU01023"/>
    </source>
</evidence>
<dbReference type="AlphaFoldDB" id="A0A1I8IQP3"/>
<feature type="compositionally biased region" description="Polar residues" evidence="7">
    <location>
        <begin position="669"/>
        <end position="684"/>
    </location>
</feature>
<feature type="compositionally biased region" description="Low complexity" evidence="7">
    <location>
        <begin position="952"/>
        <end position="975"/>
    </location>
</feature>
<evidence type="ECO:0000259" key="8">
    <source>
        <dbReference type="PROSITE" id="PS50097"/>
    </source>
</evidence>
<feature type="region of interest" description="Disordered" evidence="7">
    <location>
        <begin position="924"/>
        <end position="999"/>
    </location>
</feature>
<feature type="compositionally biased region" description="Basic and acidic residues" evidence="7">
    <location>
        <begin position="513"/>
        <end position="526"/>
    </location>
</feature>
<feature type="binding site" evidence="6">
    <location>
        <position position="322"/>
    </location>
    <ligand>
        <name>S-adenosyl-L-methionine</name>
        <dbReference type="ChEBI" id="CHEBI:59789"/>
    </ligand>
</feature>
<proteinExistence type="inferred from homology"/>
<dbReference type="InterPro" id="IPR049560">
    <property type="entry name" value="MeTrfase_RsmB-F_NOP2_cat"/>
</dbReference>
<feature type="binding site" evidence="6">
    <location>
        <begin position="236"/>
        <end position="242"/>
    </location>
    <ligand>
        <name>S-adenosyl-L-methionine</name>
        <dbReference type="ChEBI" id="CHEBI:59789"/>
    </ligand>
</feature>
<feature type="active site" description="Nucleophile" evidence="6">
    <location>
        <position position="380"/>
    </location>
</feature>
<dbReference type="WBParaSite" id="maker-uti_cns_0015044-snap-gene-0.3-mRNA-1">
    <property type="protein sequence ID" value="maker-uti_cns_0015044-snap-gene-0.3-mRNA-1"/>
    <property type="gene ID" value="maker-uti_cns_0015044-snap-gene-0.3"/>
</dbReference>
<dbReference type="SUPFAM" id="SSF54695">
    <property type="entry name" value="POZ domain"/>
    <property type="match status" value="1"/>
</dbReference>
<feature type="compositionally biased region" description="Pro residues" evidence="7">
    <location>
        <begin position="976"/>
        <end position="985"/>
    </location>
</feature>
<reference evidence="11" key="1">
    <citation type="submission" date="2016-11" db="UniProtKB">
        <authorList>
            <consortium name="WormBaseParasite"/>
        </authorList>
    </citation>
    <scope>IDENTIFICATION</scope>
</reference>
<dbReference type="Gene3D" id="3.30.710.10">
    <property type="entry name" value="Potassium Channel Kv1.1, Chain A"/>
    <property type="match status" value="1"/>
</dbReference>
<keyword evidence="3 6" id="KW-0808">Transferase</keyword>
<dbReference type="PRINTS" id="PR02008">
    <property type="entry name" value="RCMTFAMILY"/>
</dbReference>
<keyword evidence="5 6" id="KW-0694">RNA-binding</keyword>
<dbReference type="PANTHER" id="PTHR22807">
    <property type="entry name" value="NOP2 YEAST -RELATED NOL1/NOP2/FMU SUN DOMAIN-CONTAINING"/>
    <property type="match status" value="1"/>
</dbReference>
<dbReference type="InterPro" id="IPR018314">
    <property type="entry name" value="RsmB/NOL1/NOP2-like_CS"/>
</dbReference>
<evidence type="ECO:0000256" key="5">
    <source>
        <dbReference type="ARBA" id="ARBA00022884"/>
    </source>
</evidence>
<name>A0A1I8IQP3_9PLAT</name>
<protein>
    <submittedName>
        <fullName evidence="11">SAM_MT_RSMB_NOP domain-containing protein</fullName>
    </submittedName>
</protein>
<dbReference type="InterPro" id="IPR023267">
    <property type="entry name" value="RCMT"/>
</dbReference>
<evidence type="ECO:0000259" key="9">
    <source>
        <dbReference type="PROSITE" id="PS51686"/>
    </source>
</evidence>
<dbReference type="InterPro" id="IPR011333">
    <property type="entry name" value="SKP1/BTB/POZ_sf"/>
</dbReference>
<feature type="region of interest" description="Disordered" evidence="7">
    <location>
        <begin position="497"/>
        <end position="531"/>
    </location>
</feature>
<keyword evidence="10" id="KW-1185">Reference proteome</keyword>
<dbReference type="PROSITE" id="PS51686">
    <property type="entry name" value="SAM_MT_RSMB_NOP"/>
    <property type="match status" value="1"/>
</dbReference>
<accession>A0A1I8IQP3</accession>
<dbReference type="PANTHER" id="PTHR22807:SF34">
    <property type="entry name" value="TRNA (CYTOSINE(72)-C(5))-METHYLTRANSFERASE NSUN6"/>
    <property type="match status" value="1"/>
</dbReference>
<feature type="domain" description="BTB" evidence="8">
    <location>
        <begin position="715"/>
        <end position="778"/>
    </location>
</feature>
<dbReference type="InterPro" id="IPR000210">
    <property type="entry name" value="BTB/POZ_dom"/>
</dbReference>
<dbReference type="InterPro" id="IPR029063">
    <property type="entry name" value="SAM-dependent_MTases_sf"/>
</dbReference>
<organism evidence="10 11">
    <name type="scientific">Macrostomum lignano</name>
    <dbReference type="NCBI Taxonomy" id="282301"/>
    <lineage>
        <taxon>Eukaryota</taxon>
        <taxon>Metazoa</taxon>
        <taxon>Spiralia</taxon>
        <taxon>Lophotrochozoa</taxon>
        <taxon>Platyhelminthes</taxon>
        <taxon>Rhabditophora</taxon>
        <taxon>Macrostomorpha</taxon>
        <taxon>Macrostomida</taxon>
        <taxon>Macrostomidae</taxon>
        <taxon>Macrostomum</taxon>
    </lineage>
</organism>
<dbReference type="GO" id="GO:0003723">
    <property type="term" value="F:RNA binding"/>
    <property type="evidence" value="ECO:0007669"/>
    <property type="project" value="UniProtKB-UniRule"/>
</dbReference>
<comment type="similarity">
    <text evidence="1 6">Belongs to the class I-like SAM-binding methyltransferase superfamily. RsmB/NOP family.</text>
</comment>
<dbReference type="InterPro" id="IPR001678">
    <property type="entry name" value="MeTrfase_RsmB-F_NOP2_dom"/>
</dbReference>
<dbReference type="Gene3D" id="3.40.50.150">
    <property type="entry name" value="Vaccinia Virus protein VP39"/>
    <property type="match status" value="1"/>
</dbReference>
<feature type="domain" description="SAM-dependent MTase RsmB/NOP-type" evidence="9">
    <location>
        <begin position="132"/>
        <end position="467"/>
    </location>
</feature>
<feature type="region of interest" description="Disordered" evidence="7">
    <location>
        <begin position="663"/>
        <end position="684"/>
    </location>
</feature>
<dbReference type="Proteomes" id="UP000095280">
    <property type="component" value="Unplaced"/>
</dbReference>
<dbReference type="CDD" id="cd18186">
    <property type="entry name" value="BTB_POZ_ZBTB_KLHL-like"/>
    <property type="match status" value="1"/>
</dbReference>
<evidence type="ECO:0000313" key="10">
    <source>
        <dbReference type="Proteomes" id="UP000095280"/>
    </source>
</evidence>